<dbReference type="OrthoDB" id="1470350at2759"/>
<dbReference type="InterPro" id="IPR036396">
    <property type="entry name" value="Cyt_P450_sf"/>
</dbReference>
<dbReference type="EMBL" id="CAIJEO010000008">
    <property type="protein sequence ID" value="CAD0097846.1"/>
    <property type="molecule type" value="Genomic_DNA"/>
</dbReference>
<dbReference type="InterPro" id="IPR001128">
    <property type="entry name" value="Cyt_P450"/>
</dbReference>
<dbReference type="SUPFAM" id="SSF48264">
    <property type="entry name" value="Cytochrome P450"/>
    <property type="match status" value="1"/>
</dbReference>
<evidence type="ECO:0008006" key="8">
    <source>
        <dbReference type="Google" id="ProtNLM"/>
    </source>
</evidence>
<reference evidence="6" key="1">
    <citation type="submission" date="2020-06" db="EMBL/GenBank/DDBJ databases">
        <authorList>
            <person name="Onetto C."/>
        </authorList>
    </citation>
    <scope>NUCLEOTIDE SEQUENCE</scope>
</reference>
<dbReference type="GO" id="GO:0016705">
    <property type="term" value="F:oxidoreductase activity, acting on paired donors, with incorporation or reduction of molecular oxygen"/>
    <property type="evidence" value="ECO:0007669"/>
    <property type="project" value="InterPro"/>
</dbReference>
<dbReference type="PANTHER" id="PTHR47582:SF1">
    <property type="entry name" value="P450, PUTATIVE (EUROFUNG)-RELATED"/>
    <property type="match status" value="1"/>
</dbReference>
<organism evidence="6 7">
    <name type="scientific">Aureobasidium mustum</name>
    <dbReference type="NCBI Taxonomy" id="2773714"/>
    <lineage>
        <taxon>Eukaryota</taxon>
        <taxon>Fungi</taxon>
        <taxon>Dikarya</taxon>
        <taxon>Ascomycota</taxon>
        <taxon>Pezizomycotina</taxon>
        <taxon>Dothideomycetes</taxon>
        <taxon>Dothideomycetidae</taxon>
        <taxon>Dothideales</taxon>
        <taxon>Saccotheciaceae</taxon>
        <taxon>Aureobasidium</taxon>
    </lineage>
</organism>
<dbReference type="PANTHER" id="PTHR47582">
    <property type="entry name" value="P450, PUTATIVE (EUROFUNG)-RELATED"/>
    <property type="match status" value="1"/>
</dbReference>
<keyword evidence="5" id="KW-0349">Heme</keyword>
<evidence type="ECO:0000313" key="7">
    <source>
        <dbReference type="Proteomes" id="UP000714618"/>
    </source>
</evidence>
<dbReference type="GO" id="GO:0004497">
    <property type="term" value="F:monooxygenase activity"/>
    <property type="evidence" value="ECO:0007669"/>
    <property type="project" value="InterPro"/>
</dbReference>
<comment type="similarity">
    <text evidence="2">Belongs to the cytochrome P450 family.</text>
</comment>
<evidence type="ECO:0000313" key="6">
    <source>
        <dbReference type="EMBL" id="CAD0097846.1"/>
    </source>
</evidence>
<keyword evidence="7" id="KW-1185">Reference proteome</keyword>
<feature type="binding site" description="axial binding residue" evidence="5">
    <location>
        <position position="402"/>
    </location>
    <ligand>
        <name>heme</name>
        <dbReference type="ChEBI" id="CHEBI:30413"/>
    </ligand>
    <ligandPart>
        <name>Fe</name>
        <dbReference type="ChEBI" id="CHEBI:18248"/>
    </ligandPart>
</feature>
<accession>A0A9N8PKI3</accession>
<evidence type="ECO:0000256" key="3">
    <source>
        <dbReference type="ARBA" id="ARBA00022723"/>
    </source>
</evidence>
<dbReference type="Gene3D" id="1.10.630.10">
    <property type="entry name" value="Cytochrome P450"/>
    <property type="match status" value="1"/>
</dbReference>
<feature type="non-terminal residue" evidence="6">
    <location>
        <position position="1"/>
    </location>
</feature>
<gene>
    <name evidence="6" type="ORF">AWRI4233_LOCUS6670</name>
</gene>
<dbReference type="AlphaFoldDB" id="A0A9N8PKI3"/>
<evidence type="ECO:0000256" key="4">
    <source>
        <dbReference type="ARBA" id="ARBA00023004"/>
    </source>
</evidence>
<proteinExistence type="inferred from homology"/>
<evidence type="ECO:0000256" key="5">
    <source>
        <dbReference type="PIRSR" id="PIRSR602403-1"/>
    </source>
</evidence>
<dbReference type="GO" id="GO:0020037">
    <property type="term" value="F:heme binding"/>
    <property type="evidence" value="ECO:0007669"/>
    <property type="project" value="InterPro"/>
</dbReference>
<comment type="caution">
    <text evidence="6">The sequence shown here is derived from an EMBL/GenBank/DDBJ whole genome shotgun (WGS) entry which is preliminary data.</text>
</comment>
<protein>
    <recommendedName>
        <fullName evidence="8">Cytochrome P450</fullName>
    </recommendedName>
</protein>
<keyword evidence="3 5" id="KW-0479">Metal-binding</keyword>
<dbReference type="InterPro" id="IPR002403">
    <property type="entry name" value="Cyt_P450_E_grp-IV"/>
</dbReference>
<dbReference type="InterPro" id="IPR053007">
    <property type="entry name" value="CYP450_monoxygenase_sec-met"/>
</dbReference>
<dbReference type="GO" id="GO:0005506">
    <property type="term" value="F:iron ion binding"/>
    <property type="evidence" value="ECO:0007669"/>
    <property type="project" value="InterPro"/>
</dbReference>
<sequence>KATQDAQEPPRLRSNIPLIGHILGIIRNGPSYHSQLRVAANSEIFTLGILNFKLYTSVSTRLLPAIQRQSKTLSFRPMIQHVARRWGDASDETNEAFGGHLVEDFSHAMRMSLAPGPHLDEQNKRMAERALSDIDALISSSDSKTDGSKILLLGWARHVVTQASSCGVYGTEHPFLDPEVEQAFCHLSAHISGLNFDIFGKGYTARQKVFDAHARYCGDIRSDASLLFTERWRVLLEAGISESDCIKQQATLPIGMLSNTVPTFYWTIWELYSRDSLLAEVREELETHAIIEQEDGLALNTAALKTECSLLLSVFQETQRTRHIHAAIRKVMSDTLLDGKYLLKEGNYLQMPGASIHSNTELWGPSAKEFDPYRFINQGAHASGPKQRGRDFLAWGAPPHLCPARQFAATEIMILVALLVMRVDLRPFRGTWEKSPALDFEDPVTVLNPKTDIQVHVSVREKWARRWKLQMSPSTCRVPLASG</sequence>
<evidence type="ECO:0000256" key="2">
    <source>
        <dbReference type="ARBA" id="ARBA00010617"/>
    </source>
</evidence>
<dbReference type="CDD" id="cd11040">
    <property type="entry name" value="CYP7_CYP8-like"/>
    <property type="match status" value="1"/>
</dbReference>
<evidence type="ECO:0000256" key="1">
    <source>
        <dbReference type="ARBA" id="ARBA00001971"/>
    </source>
</evidence>
<dbReference type="Proteomes" id="UP000714618">
    <property type="component" value="Unassembled WGS sequence"/>
</dbReference>
<comment type="cofactor">
    <cofactor evidence="1 5">
        <name>heme</name>
        <dbReference type="ChEBI" id="CHEBI:30413"/>
    </cofactor>
</comment>
<keyword evidence="4 5" id="KW-0408">Iron</keyword>
<name>A0A9N8PKI3_9PEZI</name>
<dbReference type="PRINTS" id="PR00465">
    <property type="entry name" value="EP450IV"/>
</dbReference>
<dbReference type="Pfam" id="PF00067">
    <property type="entry name" value="p450"/>
    <property type="match status" value="1"/>
</dbReference>